<comment type="caution">
    <text evidence="11">The sequence shown here is derived from an EMBL/GenBank/DDBJ whole genome shotgun (WGS) entry which is preliminary data.</text>
</comment>
<dbReference type="PANTHER" id="PTHR11827:SF72">
    <property type="entry name" value="GH08340P"/>
    <property type="match status" value="1"/>
</dbReference>
<evidence type="ECO:0000259" key="9">
    <source>
        <dbReference type="Pfam" id="PF00324"/>
    </source>
</evidence>
<feature type="region of interest" description="Disordered" evidence="7">
    <location>
        <begin position="1036"/>
        <end position="1234"/>
    </location>
</feature>
<comment type="subcellular location">
    <subcellularLocation>
        <location evidence="1">Membrane</location>
        <topology evidence="1">Multi-pass membrane protein</topology>
    </subcellularLocation>
</comment>
<feature type="region of interest" description="Disordered" evidence="7">
    <location>
        <begin position="964"/>
        <end position="991"/>
    </location>
</feature>
<keyword evidence="6 8" id="KW-0472">Membrane</keyword>
<dbReference type="GO" id="GO:0055075">
    <property type="term" value="P:potassium ion homeostasis"/>
    <property type="evidence" value="ECO:0007669"/>
    <property type="project" value="TreeGrafter"/>
</dbReference>
<evidence type="ECO:0000256" key="8">
    <source>
        <dbReference type="SAM" id="Phobius"/>
    </source>
</evidence>
<dbReference type="EMBL" id="LUFC02000734">
    <property type="protein sequence ID" value="KAF4494712.1"/>
    <property type="molecule type" value="Genomic_DNA"/>
</dbReference>
<feature type="compositionally biased region" description="Polar residues" evidence="7">
    <location>
        <begin position="1055"/>
        <end position="1071"/>
    </location>
</feature>
<feature type="transmembrane region" description="Helical" evidence="8">
    <location>
        <begin position="402"/>
        <end position="423"/>
    </location>
</feature>
<sequence length="1343" mass="147568">MTTPQQSDIKGVDNGGELQRNSIAESHGGRGSVSVTMEPRHNKLGSISGVYIPVFLNIMSILMFLRFGQIIGKIGFVGILGLLVTAYSIDLLTTLSLSAIASNGEVKGGGAYYLISRSLGPEFGGSIGILFYLAQVLNASMNVVGLIDCVRLNLGAAFPSGYWTGYGLQTAALLLCTGLCFLGSATFSRASNALLAILSLAIVSIPVSAVFKAPFHDRDLGIHFTGPSLDTLTDNFLPHSGPQFKGLETFRDLFGILFPATSGIFAGASMSGDLKDPSRSIPHGTLWAMLTTFIIYFVVILSLAASTTHTSFLANDNVIPLVNLSQPVILAGECAVTFFSALMGLIGASKLFQAFARDKLLPGLGFFSKGTKHGDEPIYALLLTYVIAQLALFADLNQIATFISMGYQMTFFVMNLACFLLKVGSAPNFRPSFKFFTWQTAFLAGILSGFAMFFIDETYAAIAITVLVLLFLLIHYLSPPKHWGDVSQNLIYHQVRKYLLRLRPEHIKFWRPHIILLINNPRRQTRLIQFCNSLKKGSLYILGHVIVTDDFNSGVHEARLQQHAWTKYINEFSKIKAFVQLTMSPTITWGIRNLILSAGLGGMRPNIAVLGFYNMEELRKSNPKLRVPDVPVSLSSQMRRPASSNGKAPERPRRRRGDTSARLMEGILPTDVIRTENMMSPKEYLTILEDLALRYRLNIAVGCGFESLETPRKDGNNTKKYIDLWPIQMSAEVTSDGKSLLTTNFDTYTLILQLGHILHSVQLWKHVYTLRVMVFVEYESEVNEEHARVLALLEKLRIDAEVKVFCLASGSLNTYDLIVNGIGSDIDWEIVVNDTLRNEEWWDDVQMFRGRSDNMTSTQELDQLEHIYDTISGRPGLYNPHEEIYDRRRASTTDVPELPRRPAIRMLSKMGVSMGIHTHHLPDGALDETDDEDDEDDEAEDSQAELLDDEEMGYSSILDHESIDETNIGPSDAARQPLLAGGDSHDEDGRVRGDFWESFGRRSKSDTVGDAVGTSTSYGTMSSSATVKGVGAGVGGVQTSQPASASASQIVVPESSATQTNQRPHGGSTDSAPEEFPPLVSRDSLGPSAAFSRVRPPSPTREDTARPYRSGASTPGRPNLSRQSSAVKFSSRPVPETKIVASEAEGSTISFAPPSSTESETPKAGPYRPSYSRQSSLGKFPNRSRSSGQVLAGEESRKVSFAEQSDCEPYSTHHSRFHSRRNSRGSTQGGGESYDQIPEMLERYRLSSHLEEEGQNSGYTPQGLELSFNELPSRAQHLIVNELMRQHSKETAVLLSTLPIPSEGTCLDEASTIQYLSDVEVLCNELPPTLLVLSNNMTVTVNL</sequence>
<feature type="compositionally biased region" description="Acidic residues" evidence="7">
    <location>
        <begin position="925"/>
        <end position="952"/>
    </location>
</feature>
<dbReference type="InterPro" id="IPR018491">
    <property type="entry name" value="SLC12_C"/>
</dbReference>
<comment type="similarity">
    <text evidence="2">Belongs to the SLC12A transporter family.</text>
</comment>
<dbReference type="Proteomes" id="UP000737391">
    <property type="component" value="Unassembled WGS sequence"/>
</dbReference>
<dbReference type="Pfam" id="PF03522">
    <property type="entry name" value="SLC12"/>
    <property type="match status" value="2"/>
</dbReference>
<feature type="region of interest" description="Disordered" evidence="7">
    <location>
        <begin position="1"/>
        <end position="37"/>
    </location>
</feature>
<feature type="compositionally biased region" description="Low complexity" evidence="7">
    <location>
        <begin position="1037"/>
        <end position="1048"/>
    </location>
</feature>
<organism evidence="11 12">
    <name type="scientific">Fusarium agapanthi</name>
    <dbReference type="NCBI Taxonomy" id="1803897"/>
    <lineage>
        <taxon>Eukaryota</taxon>
        <taxon>Fungi</taxon>
        <taxon>Dikarya</taxon>
        <taxon>Ascomycota</taxon>
        <taxon>Pezizomycotina</taxon>
        <taxon>Sordariomycetes</taxon>
        <taxon>Hypocreomycetidae</taxon>
        <taxon>Hypocreales</taxon>
        <taxon>Nectriaceae</taxon>
        <taxon>Fusarium</taxon>
        <taxon>Fusarium fujikuroi species complex</taxon>
    </lineage>
</organism>
<dbReference type="OrthoDB" id="2020542at2759"/>
<feature type="domain" description="Amino acid permease/ SLC12A" evidence="9">
    <location>
        <begin position="54"/>
        <end position="513"/>
    </location>
</feature>
<keyword evidence="4 8" id="KW-0812">Transmembrane</keyword>
<feature type="domain" description="SLC12A transporter C-terminal" evidence="10">
    <location>
        <begin position="526"/>
        <end position="613"/>
    </location>
</feature>
<feature type="transmembrane region" description="Helical" evidence="8">
    <location>
        <begin position="253"/>
        <end position="274"/>
    </location>
</feature>
<feature type="region of interest" description="Disordered" evidence="7">
    <location>
        <begin position="917"/>
        <end position="952"/>
    </location>
</feature>
<evidence type="ECO:0000256" key="6">
    <source>
        <dbReference type="ARBA" id="ARBA00023136"/>
    </source>
</evidence>
<evidence type="ECO:0000256" key="3">
    <source>
        <dbReference type="ARBA" id="ARBA00022448"/>
    </source>
</evidence>
<evidence type="ECO:0000256" key="2">
    <source>
        <dbReference type="ARBA" id="ARBA00010593"/>
    </source>
</evidence>
<feature type="transmembrane region" description="Helical" evidence="8">
    <location>
        <begin position="286"/>
        <end position="308"/>
    </location>
</feature>
<dbReference type="GO" id="GO:0055064">
    <property type="term" value="P:chloride ion homeostasis"/>
    <property type="evidence" value="ECO:0007669"/>
    <property type="project" value="TreeGrafter"/>
</dbReference>
<dbReference type="InterPro" id="IPR004842">
    <property type="entry name" value="SLC12A_fam"/>
</dbReference>
<evidence type="ECO:0000259" key="10">
    <source>
        <dbReference type="Pfam" id="PF03522"/>
    </source>
</evidence>
<feature type="compositionally biased region" description="Polar residues" evidence="7">
    <location>
        <begin position="1171"/>
        <end position="1189"/>
    </location>
</feature>
<evidence type="ECO:0000313" key="12">
    <source>
        <dbReference type="Proteomes" id="UP000737391"/>
    </source>
</evidence>
<protein>
    <submittedName>
        <fullName evidence="11">Na+ k+ 2cl-cotransporter</fullName>
    </submittedName>
</protein>
<evidence type="ECO:0000256" key="5">
    <source>
        <dbReference type="ARBA" id="ARBA00022989"/>
    </source>
</evidence>
<dbReference type="Gene3D" id="1.20.1740.10">
    <property type="entry name" value="Amino acid/polyamine transporter I"/>
    <property type="match status" value="1"/>
</dbReference>
<feature type="transmembrane region" description="Helical" evidence="8">
    <location>
        <begin position="44"/>
        <end position="65"/>
    </location>
</feature>
<dbReference type="GO" id="GO:0015379">
    <property type="term" value="F:potassium:chloride symporter activity"/>
    <property type="evidence" value="ECO:0007669"/>
    <property type="project" value="TreeGrafter"/>
</dbReference>
<name>A0A9P5B2S9_9HYPO</name>
<feature type="compositionally biased region" description="Basic residues" evidence="7">
    <location>
        <begin position="1213"/>
        <end position="1223"/>
    </location>
</feature>
<evidence type="ECO:0000256" key="7">
    <source>
        <dbReference type="SAM" id="MobiDB-lite"/>
    </source>
</evidence>
<evidence type="ECO:0000256" key="4">
    <source>
        <dbReference type="ARBA" id="ARBA00022692"/>
    </source>
</evidence>
<keyword evidence="3" id="KW-0813">Transport</keyword>
<gene>
    <name evidence="11" type="ORF">FAGAP_9123</name>
</gene>
<keyword evidence="12" id="KW-1185">Reference proteome</keyword>
<dbReference type="FunFam" id="1.20.1740.10:FF:000013">
    <property type="entry name" value="Solute carrier family 12 member"/>
    <property type="match status" value="1"/>
</dbReference>
<feature type="compositionally biased region" description="Polar residues" evidence="7">
    <location>
        <begin position="1145"/>
        <end position="1159"/>
    </location>
</feature>
<proteinExistence type="inferred from homology"/>
<feature type="transmembrane region" description="Helical" evidence="8">
    <location>
        <begin position="328"/>
        <end position="348"/>
    </location>
</feature>
<evidence type="ECO:0000256" key="1">
    <source>
        <dbReference type="ARBA" id="ARBA00004141"/>
    </source>
</evidence>
<dbReference type="Pfam" id="PF00324">
    <property type="entry name" value="AA_permease"/>
    <property type="match status" value="1"/>
</dbReference>
<accession>A0A9P5B2S9</accession>
<feature type="transmembrane region" description="Helical" evidence="8">
    <location>
        <begin position="167"/>
        <end position="187"/>
    </location>
</feature>
<feature type="transmembrane region" description="Helical" evidence="8">
    <location>
        <begin position="194"/>
        <end position="211"/>
    </location>
</feature>
<feature type="transmembrane region" description="Helical" evidence="8">
    <location>
        <begin position="435"/>
        <end position="453"/>
    </location>
</feature>
<keyword evidence="5 8" id="KW-1133">Transmembrane helix</keyword>
<feature type="domain" description="SLC12A transporter C-terminal" evidence="10">
    <location>
        <begin position="1233"/>
        <end position="1339"/>
    </location>
</feature>
<reference evidence="11" key="1">
    <citation type="submission" date="2020-01" db="EMBL/GenBank/DDBJ databases">
        <title>Identification and distribution of gene clusters putatively required for synthesis of sphingolipid metabolism inhibitors in phylogenetically diverse species of the filamentous fungus Fusarium.</title>
        <authorList>
            <person name="Kim H.-S."/>
            <person name="Busman M."/>
            <person name="Brown D.W."/>
            <person name="Divon H."/>
            <person name="Uhlig S."/>
            <person name="Proctor R.H."/>
        </authorList>
    </citation>
    <scope>NUCLEOTIDE SEQUENCE</scope>
    <source>
        <strain evidence="11">NRRL 31653</strain>
    </source>
</reference>
<feature type="transmembrane region" description="Helical" evidence="8">
    <location>
        <begin position="459"/>
        <end position="477"/>
    </location>
</feature>
<dbReference type="InterPro" id="IPR004841">
    <property type="entry name" value="AA-permease/SLC12A_dom"/>
</dbReference>
<evidence type="ECO:0000313" key="11">
    <source>
        <dbReference type="EMBL" id="KAF4494712.1"/>
    </source>
</evidence>
<dbReference type="GO" id="GO:0034486">
    <property type="term" value="P:vacuolar transmembrane transport"/>
    <property type="evidence" value="ECO:0007669"/>
    <property type="project" value="TreeGrafter"/>
</dbReference>
<dbReference type="GO" id="GO:0005774">
    <property type="term" value="C:vacuolar membrane"/>
    <property type="evidence" value="ECO:0007669"/>
    <property type="project" value="TreeGrafter"/>
</dbReference>
<feature type="region of interest" description="Disordered" evidence="7">
    <location>
        <begin position="629"/>
        <end position="661"/>
    </location>
</feature>
<dbReference type="PANTHER" id="PTHR11827">
    <property type="entry name" value="SOLUTE CARRIER FAMILY 12, CATION COTRANSPORTERS"/>
    <property type="match status" value="1"/>
</dbReference>
<dbReference type="GO" id="GO:0006884">
    <property type="term" value="P:cell volume homeostasis"/>
    <property type="evidence" value="ECO:0007669"/>
    <property type="project" value="TreeGrafter"/>
</dbReference>
<feature type="compositionally biased region" description="Polar residues" evidence="7">
    <location>
        <begin position="633"/>
        <end position="646"/>
    </location>
</feature>